<name>A0A1Q5SYJ5_9BACL</name>
<sequence>MELWIAEIKSTSERPIQKLISPLIFNGESNCYIASEYEGTIVVKTSNNKVQKVFLSHYGVTSREQRIPLIYDEQWDVWYDKGDELEERSPIGINQCGTFFFEAEDGDGYIIDRSSDVYITSSLLTEEEFQQMKDEIVHMLEDLLTANEGPATPMRLWRENVEAAQYALEQTKKLHEVLLELEDAPHEQLIREQQLVPSSKIKRFNAEFLINRKLFPFKDKFSIPVNVRSIDILEHRMIRWGLERLIDYADRYLRQARNRKRDLCQRRDFLIYALSSEKDQRLGIWEQKRINNSIKKDLVHVSEFLRLVCESERYWEEIVDIAKKCLNLHYLNVGEEELAQTHLFTFSPLYSEAYQYLDDLLNLKPLKQLSNTYAPLQKSPKLYEVWCLLSIIHSLIYECGFIPVQNPYTQIQRRLQRKRGLEGISFTFHRPVYRYENSYELQEMDLTLEVYYERPFLDAEKSYRPDFTFIFRDSFRTETAFLDAKYKPLPNREYWAEIVRDVSFEKYYEPLPKKPIASFLMHPNKLKDVSIHTWNAAINHRKQEELRHRLGSFDYKPSNKKGFVKWMNMLLHYHLGYNGVCMHCGAHFPAKCEYDVQQKKKKYFTCSNPECEAFWVESFCFNRKGRIYAKKDAHESSTATLFKYTKHSGMNYHKETPDEWDVFCPVCNKRAQDRFTRVRQF</sequence>
<protein>
    <recommendedName>
        <fullName evidence="3">DUF2357 domain-containing protein</fullName>
    </recommendedName>
</protein>
<dbReference type="RefSeq" id="WP_074043862.1">
    <property type="nucleotide sequence ID" value="NZ_MQMG01000025.1"/>
</dbReference>
<gene>
    <name evidence="1" type="ORF">BRO54_2127</name>
</gene>
<dbReference type="EMBL" id="MQMG01000025">
    <property type="protein sequence ID" value="OKO93064.1"/>
    <property type="molecule type" value="Genomic_DNA"/>
</dbReference>
<dbReference type="AlphaFoldDB" id="A0A1Q5SYJ5"/>
<evidence type="ECO:0000313" key="2">
    <source>
        <dbReference type="Proteomes" id="UP000186030"/>
    </source>
</evidence>
<reference evidence="1 2" key="1">
    <citation type="submission" date="2016-11" db="EMBL/GenBank/DDBJ databases">
        <authorList>
            <person name="Kadnikov V."/>
            <person name="Nazina T."/>
        </authorList>
    </citation>
    <scope>NUCLEOTIDE SEQUENCE [LARGE SCALE GENOMIC DNA]</scope>
    <source>
        <strain evidence="1 2">1017</strain>
    </source>
</reference>
<evidence type="ECO:0008006" key="3">
    <source>
        <dbReference type="Google" id="ProtNLM"/>
    </source>
</evidence>
<dbReference type="Proteomes" id="UP000186030">
    <property type="component" value="Unassembled WGS sequence"/>
</dbReference>
<comment type="caution">
    <text evidence="1">The sequence shown here is derived from an EMBL/GenBank/DDBJ whole genome shotgun (WGS) entry which is preliminary data.</text>
</comment>
<accession>A0A1Q5SYJ5</accession>
<reference evidence="2" key="2">
    <citation type="submission" date="2017-01" db="EMBL/GenBank/DDBJ databases">
        <title>Genome sequencing and annotation of Geobacillus sp. 1017, a Hydrocarbon-Oxidizing Thermophilic Bacterium Isolated from a Heavy Oil Reservoir (China).</title>
        <authorList>
            <person name="Kadnikov V.V."/>
            <person name="Mardanov A.V."/>
            <person name="Poltaraus A.B."/>
            <person name="Sokolova D.S."/>
            <person name="Semenova E.M."/>
            <person name="Ravin N.V."/>
            <person name="Tourova T.P."/>
            <person name="Nazina T.N."/>
        </authorList>
    </citation>
    <scope>NUCLEOTIDE SEQUENCE [LARGE SCALE GENOMIC DNA]</scope>
    <source>
        <strain evidence="2">1017</strain>
    </source>
</reference>
<proteinExistence type="predicted"/>
<organism evidence="1 2">
    <name type="scientific">Geobacillus proteiniphilus</name>
    <dbReference type="NCBI Taxonomy" id="860353"/>
    <lineage>
        <taxon>Bacteria</taxon>
        <taxon>Bacillati</taxon>
        <taxon>Bacillota</taxon>
        <taxon>Bacilli</taxon>
        <taxon>Bacillales</taxon>
        <taxon>Anoxybacillaceae</taxon>
        <taxon>Geobacillus</taxon>
    </lineage>
</organism>
<evidence type="ECO:0000313" key="1">
    <source>
        <dbReference type="EMBL" id="OKO93064.1"/>
    </source>
</evidence>